<feature type="domain" description="BTB" evidence="1">
    <location>
        <begin position="13"/>
        <end position="125"/>
    </location>
</feature>
<dbReference type="GO" id="GO:0051260">
    <property type="term" value="P:protein homooligomerization"/>
    <property type="evidence" value="ECO:0007669"/>
    <property type="project" value="InterPro"/>
</dbReference>
<sequence length="220" mass="25971">MENPSHYNISDNERIILNVGGIKYETYRTTLTRYPETLLGTMFQERNNALLIPKKENEYFFDRNSKAFHYILEYYRTGKLIWPNYSLQDNNNSSNISCEELIIECDFFQIPIPEFIKSRSSNYILFSSFSIETDIQENKEIRELLKPFAGNGYNILQRFEVKIKQSLMKILDPDGNGLKINVNKIERTLNFPPRYILVIEIGDNYFSDLDTVWDKALMEI</sequence>
<protein>
    <submittedName>
        <fullName evidence="2">17322_t:CDS:1</fullName>
    </submittedName>
</protein>
<organism evidence="2 3">
    <name type="scientific">Funneliformis caledonium</name>
    <dbReference type="NCBI Taxonomy" id="1117310"/>
    <lineage>
        <taxon>Eukaryota</taxon>
        <taxon>Fungi</taxon>
        <taxon>Fungi incertae sedis</taxon>
        <taxon>Mucoromycota</taxon>
        <taxon>Glomeromycotina</taxon>
        <taxon>Glomeromycetes</taxon>
        <taxon>Glomerales</taxon>
        <taxon>Glomeraceae</taxon>
        <taxon>Funneliformis</taxon>
    </lineage>
</organism>
<dbReference type="PANTHER" id="PTHR14499">
    <property type="entry name" value="POTASSIUM CHANNEL TETRAMERIZATION DOMAIN-CONTAINING"/>
    <property type="match status" value="1"/>
</dbReference>
<dbReference type="AlphaFoldDB" id="A0A9N9EXP1"/>
<dbReference type="OrthoDB" id="10025005at2759"/>
<reference evidence="2" key="1">
    <citation type="submission" date="2021-06" db="EMBL/GenBank/DDBJ databases">
        <authorList>
            <person name="Kallberg Y."/>
            <person name="Tangrot J."/>
            <person name="Rosling A."/>
        </authorList>
    </citation>
    <scope>NUCLEOTIDE SEQUENCE</scope>
    <source>
        <strain evidence="2">UK204</strain>
    </source>
</reference>
<dbReference type="Pfam" id="PF02214">
    <property type="entry name" value="BTB_2"/>
    <property type="match status" value="1"/>
</dbReference>
<dbReference type="CDD" id="cd18317">
    <property type="entry name" value="BTB_POZ_Kv"/>
    <property type="match status" value="1"/>
</dbReference>
<keyword evidence="3" id="KW-1185">Reference proteome</keyword>
<comment type="caution">
    <text evidence="2">The sequence shown here is derived from an EMBL/GenBank/DDBJ whole genome shotgun (WGS) entry which is preliminary data.</text>
</comment>
<dbReference type="Gene3D" id="3.30.710.10">
    <property type="entry name" value="Potassium Channel Kv1.1, Chain A"/>
    <property type="match status" value="1"/>
</dbReference>
<dbReference type="EMBL" id="CAJVPQ010007354">
    <property type="protein sequence ID" value="CAG8695868.1"/>
    <property type="molecule type" value="Genomic_DNA"/>
</dbReference>
<evidence type="ECO:0000259" key="1">
    <source>
        <dbReference type="SMART" id="SM00225"/>
    </source>
</evidence>
<gene>
    <name evidence="2" type="ORF">FCALED_LOCUS13215</name>
</gene>
<dbReference type="PANTHER" id="PTHR14499:SF136">
    <property type="entry name" value="GH08630P"/>
    <property type="match status" value="1"/>
</dbReference>
<evidence type="ECO:0000313" key="2">
    <source>
        <dbReference type="EMBL" id="CAG8695868.1"/>
    </source>
</evidence>
<name>A0A9N9EXP1_9GLOM</name>
<dbReference type="InterPro" id="IPR000210">
    <property type="entry name" value="BTB/POZ_dom"/>
</dbReference>
<dbReference type="SMART" id="SM00225">
    <property type="entry name" value="BTB"/>
    <property type="match status" value="1"/>
</dbReference>
<proteinExistence type="predicted"/>
<dbReference type="InterPro" id="IPR011333">
    <property type="entry name" value="SKP1/BTB/POZ_sf"/>
</dbReference>
<dbReference type="Proteomes" id="UP000789570">
    <property type="component" value="Unassembled WGS sequence"/>
</dbReference>
<dbReference type="InterPro" id="IPR003131">
    <property type="entry name" value="T1-type_BTB"/>
</dbReference>
<accession>A0A9N9EXP1</accession>
<dbReference type="SUPFAM" id="SSF54695">
    <property type="entry name" value="POZ domain"/>
    <property type="match status" value="1"/>
</dbReference>
<evidence type="ECO:0000313" key="3">
    <source>
        <dbReference type="Proteomes" id="UP000789570"/>
    </source>
</evidence>